<dbReference type="RefSeq" id="WP_109216238.1">
    <property type="nucleotide sequence ID" value="NZ_CABMEW010000009.1"/>
</dbReference>
<dbReference type="GO" id="GO:0004175">
    <property type="term" value="F:endopeptidase activity"/>
    <property type="evidence" value="ECO:0007669"/>
    <property type="project" value="UniProtKB-ARBA"/>
</dbReference>
<evidence type="ECO:0000313" key="3">
    <source>
        <dbReference type="EMBL" id="PWE86016.1"/>
    </source>
</evidence>
<feature type="transmembrane region" description="Helical" evidence="1">
    <location>
        <begin position="42"/>
        <end position="63"/>
    </location>
</feature>
<feature type="transmembrane region" description="Helical" evidence="1">
    <location>
        <begin position="252"/>
        <end position="274"/>
    </location>
</feature>
<dbReference type="InterPro" id="IPR052710">
    <property type="entry name" value="CAAX_protease"/>
</dbReference>
<feature type="domain" description="CAAX prenyl protease 2/Lysostaphin resistance protein A-like" evidence="2">
    <location>
        <begin position="130"/>
        <end position="216"/>
    </location>
</feature>
<dbReference type="PANTHER" id="PTHR36435:SF1">
    <property type="entry name" value="CAAX AMINO TERMINAL PROTEASE FAMILY PROTEIN"/>
    <property type="match status" value="1"/>
</dbReference>
<dbReference type="OrthoDB" id="9782250at2"/>
<feature type="transmembrane region" description="Helical" evidence="1">
    <location>
        <begin position="157"/>
        <end position="176"/>
    </location>
</feature>
<feature type="transmembrane region" description="Helical" evidence="1">
    <location>
        <begin position="182"/>
        <end position="198"/>
    </location>
</feature>
<dbReference type="GO" id="GO:0080120">
    <property type="term" value="P:CAAX-box protein maturation"/>
    <property type="evidence" value="ECO:0007669"/>
    <property type="project" value="UniProtKB-ARBA"/>
</dbReference>
<dbReference type="EMBL" id="JRFU01000135">
    <property type="protein sequence ID" value="PWE86016.1"/>
    <property type="molecule type" value="Genomic_DNA"/>
</dbReference>
<dbReference type="InterPro" id="IPR003675">
    <property type="entry name" value="Rce1/LyrA-like_dom"/>
</dbReference>
<feature type="transmembrane region" description="Helical" evidence="1">
    <location>
        <begin position="84"/>
        <end position="110"/>
    </location>
</feature>
<dbReference type="Pfam" id="PF02517">
    <property type="entry name" value="Rce1-like"/>
    <property type="match status" value="1"/>
</dbReference>
<feature type="transmembrane region" description="Helical" evidence="1">
    <location>
        <begin position="130"/>
        <end position="148"/>
    </location>
</feature>
<accession>A0A2V1JPD2</accession>
<dbReference type="PANTHER" id="PTHR36435">
    <property type="entry name" value="SLR1288 PROTEIN"/>
    <property type="match status" value="1"/>
</dbReference>
<dbReference type="AlphaFoldDB" id="A0A2V1JPD2"/>
<feature type="transmembrane region" description="Helical" evidence="1">
    <location>
        <begin position="12"/>
        <end position="36"/>
    </location>
</feature>
<organism evidence="3 4">
    <name type="scientific">Eubacterium ramulus</name>
    <dbReference type="NCBI Taxonomy" id="39490"/>
    <lineage>
        <taxon>Bacteria</taxon>
        <taxon>Bacillati</taxon>
        <taxon>Bacillota</taxon>
        <taxon>Clostridia</taxon>
        <taxon>Eubacteriales</taxon>
        <taxon>Eubacteriaceae</taxon>
        <taxon>Eubacterium</taxon>
    </lineage>
</organism>
<keyword evidence="1" id="KW-0472">Membrane</keyword>
<feature type="transmembrane region" description="Helical" evidence="1">
    <location>
        <begin position="295"/>
        <end position="317"/>
    </location>
</feature>
<evidence type="ECO:0000259" key="2">
    <source>
        <dbReference type="Pfam" id="PF02517"/>
    </source>
</evidence>
<keyword evidence="4" id="KW-1185">Reference proteome</keyword>
<dbReference type="Proteomes" id="UP000245288">
    <property type="component" value="Unassembled WGS sequence"/>
</dbReference>
<proteinExistence type="predicted"/>
<keyword evidence="1" id="KW-1133">Transmembrane helix</keyword>
<evidence type="ECO:0000256" key="1">
    <source>
        <dbReference type="SAM" id="Phobius"/>
    </source>
</evidence>
<protein>
    <recommendedName>
        <fullName evidence="2">CAAX prenyl protease 2/Lysostaphin resistance protein A-like domain-containing protein</fullName>
    </recommendedName>
</protein>
<comment type="caution">
    <text evidence="3">The sequence shown here is derived from an EMBL/GenBank/DDBJ whole genome shotgun (WGS) entry which is preliminary data.</text>
</comment>
<reference evidence="3 4" key="1">
    <citation type="submission" date="2014-09" db="EMBL/GenBank/DDBJ databases">
        <title>Butyrate-producing bacteria isolated from human gut.</title>
        <authorList>
            <person name="Zhang Q."/>
            <person name="Zhao L."/>
        </authorList>
    </citation>
    <scope>NUCLEOTIDE SEQUENCE [LARGE SCALE GENOMIC DNA]</scope>
    <source>
        <strain evidence="3 4">21</strain>
    </source>
</reference>
<keyword evidence="1" id="KW-0812">Transmembrane</keyword>
<evidence type="ECO:0000313" key="4">
    <source>
        <dbReference type="Proteomes" id="UP000245288"/>
    </source>
</evidence>
<sequence>MDDRRFFSKIGMSYFVMALLTTGIQIVVSLILAVAAPEWTDLAIVNWLVSLIPLYLIAIPVCFKMLRSLPAMQLYQSKLKPGRWFRILCISIFIMYVGNIIGNIVCALITRATGLDLTLGLDSLMTGGSVWYNLLFTVILAPIMEELIFRKALVDRAIVYGDKATVLLSGLMFGLFHGNFHQFFYAFGLGCVLAYVYIRTGKLRYSIALHMSVNFLGGFLSSWLLQKIDYASWLSQNPYDSIDLVFNHMGPLLALILLEIGMIGLAIAGLVFFIMSVKKLEWRSGEYEKPTGKMASVMFGNPGMLLFFAICVGLFIMSML</sequence>
<name>A0A2V1JPD2_EUBRA</name>
<gene>
    <name evidence="3" type="ORF">LG34_12265</name>
</gene>
<feature type="transmembrane region" description="Helical" evidence="1">
    <location>
        <begin position="205"/>
        <end position="225"/>
    </location>
</feature>